<dbReference type="AlphaFoldDB" id="A0A0A2MQN5"/>
<feature type="transmembrane region" description="Helical" evidence="1">
    <location>
        <begin position="43"/>
        <end position="63"/>
    </location>
</feature>
<feature type="transmembrane region" description="Helical" evidence="1">
    <location>
        <begin position="106"/>
        <end position="129"/>
    </location>
</feature>
<feature type="transmembrane region" description="Helical" evidence="1">
    <location>
        <begin position="75"/>
        <end position="94"/>
    </location>
</feature>
<gene>
    <name evidence="2" type="ORF">Q766_07375</name>
</gene>
<proteinExistence type="predicted"/>
<keyword evidence="1" id="KW-0472">Membrane</keyword>
<evidence type="ECO:0000313" key="3">
    <source>
        <dbReference type="Proteomes" id="UP000030111"/>
    </source>
</evidence>
<evidence type="ECO:0000313" key="2">
    <source>
        <dbReference type="EMBL" id="KGO93763.1"/>
    </source>
</evidence>
<sequence>MIRKILLVLITLYTFYIICNVFFYDFTSSTIPGWHTTLLPAYISLAILAFPWLIFIAICYGIFLRKKVLDRRVILLYLVLTLPLPTLVIITNNFDAINLSPQIDLIIKLTAISISLFLIGQLTFIWYLLEMTKRKS</sequence>
<organism evidence="2 3">
    <name type="scientific">Flavobacterium subsaxonicum WB 4.1-42 = DSM 21790</name>
    <dbReference type="NCBI Taxonomy" id="1121898"/>
    <lineage>
        <taxon>Bacteria</taxon>
        <taxon>Pseudomonadati</taxon>
        <taxon>Bacteroidota</taxon>
        <taxon>Flavobacteriia</taxon>
        <taxon>Flavobacteriales</taxon>
        <taxon>Flavobacteriaceae</taxon>
        <taxon>Flavobacterium</taxon>
    </lineage>
</organism>
<accession>A0A0A2MQN5</accession>
<name>A0A0A2MQN5_9FLAO</name>
<keyword evidence="1" id="KW-0812">Transmembrane</keyword>
<comment type="caution">
    <text evidence="2">The sequence shown here is derived from an EMBL/GenBank/DDBJ whole genome shotgun (WGS) entry which is preliminary data.</text>
</comment>
<keyword evidence="3" id="KW-1185">Reference proteome</keyword>
<feature type="transmembrane region" description="Helical" evidence="1">
    <location>
        <begin position="5"/>
        <end position="23"/>
    </location>
</feature>
<dbReference type="EMBL" id="JRLY01000004">
    <property type="protein sequence ID" value="KGO93763.1"/>
    <property type="molecule type" value="Genomic_DNA"/>
</dbReference>
<keyword evidence="1" id="KW-1133">Transmembrane helix</keyword>
<protein>
    <submittedName>
        <fullName evidence="2">Uncharacterized protein</fullName>
    </submittedName>
</protein>
<reference evidence="2 3" key="1">
    <citation type="submission" date="2013-09" db="EMBL/GenBank/DDBJ databases">
        <authorList>
            <person name="Zeng Z."/>
            <person name="Chen C."/>
        </authorList>
    </citation>
    <scope>NUCLEOTIDE SEQUENCE [LARGE SCALE GENOMIC DNA]</scope>
    <source>
        <strain evidence="2 3">WB 4.1-42</strain>
    </source>
</reference>
<dbReference type="STRING" id="1121898.GCA_000422725_00179"/>
<evidence type="ECO:0000256" key="1">
    <source>
        <dbReference type="SAM" id="Phobius"/>
    </source>
</evidence>
<dbReference type="Proteomes" id="UP000030111">
    <property type="component" value="Unassembled WGS sequence"/>
</dbReference>